<name>A0ABQ8KCQ0_9APHY</name>
<dbReference type="InterPro" id="IPR045851">
    <property type="entry name" value="AMP-bd_C_sf"/>
</dbReference>
<keyword evidence="1" id="KW-0472">Membrane</keyword>
<keyword evidence="1" id="KW-0812">Transmembrane</keyword>
<accession>A0ABQ8KCQ0</accession>
<dbReference type="Gene3D" id="3.30.300.30">
    <property type="match status" value="1"/>
</dbReference>
<dbReference type="PANTHER" id="PTHR24096:SF422">
    <property type="entry name" value="BCDNA.GH02901"/>
    <property type="match status" value="1"/>
</dbReference>
<feature type="transmembrane region" description="Helical" evidence="1">
    <location>
        <begin position="290"/>
        <end position="312"/>
    </location>
</feature>
<dbReference type="RefSeq" id="XP_047777470.1">
    <property type="nucleotide sequence ID" value="XM_047924238.1"/>
</dbReference>
<keyword evidence="1" id="KW-1133">Transmembrane helix</keyword>
<dbReference type="InterPro" id="IPR000873">
    <property type="entry name" value="AMP-dep_synth/lig_dom"/>
</dbReference>
<gene>
    <name evidence="4" type="ORF">C8Q71DRAFT_767991</name>
</gene>
<dbReference type="PANTHER" id="PTHR24096">
    <property type="entry name" value="LONG-CHAIN-FATTY-ACID--COA LIGASE"/>
    <property type="match status" value="1"/>
</dbReference>
<feature type="domain" description="AMP-dependent synthetase/ligase" evidence="2">
    <location>
        <begin position="79"/>
        <end position="450"/>
    </location>
</feature>
<evidence type="ECO:0000259" key="3">
    <source>
        <dbReference type="Pfam" id="PF13193"/>
    </source>
</evidence>
<protein>
    <submittedName>
        <fullName evidence="4">Amp dependent CoA ligase</fullName>
    </submittedName>
</protein>
<evidence type="ECO:0000259" key="2">
    <source>
        <dbReference type="Pfam" id="PF00501"/>
    </source>
</evidence>
<dbReference type="Pfam" id="PF00501">
    <property type="entry name" value="AMP-binding"/>
    <property type="match status" value="1"/>
</dbReference>
<dbReference type="Gene3D" id="3.40.50.12780">
    <property type="entry name" value="N-terminal domain of ligase-like"/>
    <property type="match status" value="1"/>
</dbReference>
<proteinExistence type="predicted"/>
<dbReference type="GeneID" id="72004970"/>
<comment type="caution">
    <text evidence="4">The sequence shown here is derived from an EMBL/GenBank/DDBJ whole genome shotgun (WGS) entry which is preliminary data.</text>
</comment>
<evidence type="ECO:0000313" key="5">
    <source>
        <dbReference type="Proteomes" id="UP000814176"/>
    </source>
</evidence>
<evidence type="ECO:0000256" key="1">
    <source>
        <dbReference type="SAM" id="Phobius"/>
    </source>
</evidence>
<evidence type="ECO:0000313" key="4">
    <source>
        <dbReference type="EMBL" id="KAH9834984.1"/>
    </source>
</evidence>
<dbReference type="InterPro" id="IPR025110">
    <property type="entry name" value="AMP-bd_C"/>
</dbReference>
<dbReference type="InterPro" id="IPR020845">
    <property type="entry name" value="AMP-binding_CS"/>
</dbReference>
<dbReference type="SUPFAM" id="SSF56801">
    <property type="entry name" value="Acetyl-CoA synthetase-like"/>
    <property type="match status" value="1"/>
</dbReference>
<dbReference type="Pfam" id="PF13193">
    <property type="entry name" value="AMP-binding_C"/>
    <property type="match status" value="1"/>
</dbReference>
<dbReference type="InterPro" id="IPR042099">
    <property type="entry name" value="ANL_N_sf"/>
</dbReference>
<feature type="domain" description="AMP-binding enzyme C-terminal" evidence="3">
    <location>
        <begin position="500"/>
        <end position="587"/>
    </location>
</feature>
<reference evidence="4 5" key="1">
    <citation type="journal article" date="2021" name="Environ. Microbiol.">
        <title>Gene family expansions and transcriptome signatures uncover fungal adaptations to wood decay.</title>
        <authorList>
            <person name="Hage H."/>
            <person name="Miyauchi S."/>
            <person name="Viragh M."/>
            <person name="Drula E."/>
            <person name="Min B."/>
            <person name="Chaduli D."/>
            <person name="Navarro D."/>
            <person name="Favel A."/>
            <person name="Norest M."/>
            <person name="Lesage-Meessen L."/>
            <person name="Balint B."/>
            <person name="Merenyi Z."/>
            <person name="de Eugenio L."/>
            <person name="Morin E."/>
            <person name="Martinez A.T."/>
            <person name="Baldrian P."/>
            <person name="Stursova M."/>
            <person name="Martinez M.J."/>
            <person name="Novotny C."/>
            <person name="Magnuson J.K."/>
            <person name="Spatafora J.W."/>
            <person name="Maurice S."/>
            <person name="Pangilinan J."/>
            <person name="Andreopoulos W."/>
            <person name="LaButti K."/>
            <person name="Hundley H."/>
            <person name="Na H."/>
            <person name="Kuo A."/>
            <person name="Barry K."/>
            <person name="Lipzen A."/>
            <person name="Henrissat B."/>
            <person name="Riley R."/>
            <person name="Ahrendt S."/>
            <person name="Nagy L.G."/>
            <person name="Grigoriev I.V."/>
            <person name="Martin F."/>
            <person name="Rosso M.N."/>
        </authorList>
    </citation>
    <scope>NUCLEOTIDE SEQUENCE [LARGE SCALE GENOMIC DNA]</scope>
    <source>
        <strain evidence="4 5">CIRM-BRFM 1785</strain>
    </source>
</reference>
<dbReference type="Proteomes" id="UP000814176">
    <property type="component" value="Unassembled WGS sequence"/>
</dbReference>
<sequence>MSAFVPSVAREDPPTTSCSLDNGITLSASMATTEFHGPSGPLPHVPDDVTLVQFMLDSDHPSRPVKRILQGNPWMIEDATGRQIGYGEVRMRTHGLANAISSRWRIAEDDVVCIFGPNHVDYPIAVWAVHRLGATVTCANPAYTAGELQYQLETTKAKVLIVHGQSYSVAIAAAKAIGLSLDRIVLFDPLENSASSSYKHLTVHELIKEGLERPQSYVERKLKRGEGRTKLAFLSFSSGTTGKPKAVCISHYAPIANVLQMAHLANQQPGPWEIVKYRTGGVAMGVLPFYHIYGLVVIMHFMMFYGASLVVVPRFNLLDFLGSIQRHKIGLLPVVPPMIVLLCKHPAVKNYDLSSVHAIMSGAAPLSPELTNQLAKVLPQACVGQGYGMTETCTTISFPQIEQKICTPGSAGRLVPGVVARVVKPDGSLAGFNEPGHLIVKGPANALRYLNNEEATKETFVDGWVHTGDEVTINETMEVFVVDRIKELIKVKGFQVAPAELEGHVLDHPDVSDVCVVGLPDDYSGELPLAFVTPSVAAAERMKKDPAEAAKIRTSITKHVADAKVNYKHLEGGVEFVEAIPKNPSGKLLRRVLRDRAAELRKQGKLSKPPRSRM</sequence>
<keyword evidence="5" id="KW-1185">Reference proteome</keyword>
<keyword evidence="4" id="KW-0436">Ligase</keyword>
<organism evidence="4 5">
    <name type="scientific">Rhodofomes roseus</name>
    <dbReference type="NCBI Taxonomy" id="34475"/>
    <lineage>
        <taxon>Eukaryota</taxon>
        <taxon>Fungi</taxon>
        <taxon>Dikarya</taxon>
        <taxon>Basidiomycota</taxon>
        <taxon>Agaricomycotina</taxon>
        <taxon>Agaricomycetes</taxon>
        <taxon>Polyporales</taxon>
        <taxon>Rhodofomes</taxon>
    </lineage>
</organism>
<dbReference type="EMBL" id="JADCUA010000014">
    <property type="protein sequence ID" value="KAH9834984.1"/>
    <property type="molecule type" value="Genomic_DNA"/>
</dbReference>
<dbReference type="PROSITE" id="PS00455">
    <property type="entry name" value="AMP_BINDING"/>
    <property type="match status" value="1"/>
</dbReference>
<dbReference type="CDD" id="cd05911">
    <property type="entry name" value="Firefly_Luc_like"/>
    <property type="match status" value="1"/>
</dbReference>
<dbReference type="GO" id="GO:0016874">
    <property type="term" value="F:ligase activity"/>
    <property type="evidence" value="ECO:0007669"/>
    <property type="project" value="UniProtKB-KW"/>
</dbReference>